<sequence>MPFRVRHVYMLLVIMYLILLFNYFQISYRDNYVTEVMDDCFEKNNFEGLDNIIFDDDQKNNHVVLNSYGNENVNWKNLTGSNLLKSKFHQAKFQVRIAALNKTYPISEKIKIIIEPRNSKLIQKLQSSYFRVQIIGARIFSPQRVKSNDSKILIYESPLLDPGYYTLQVRLMFYDYPNIYSLETIDKQLDPDNYPNIELIDKLIVNGKWDFKVKPPQNPWKWLNSTLTKTCNEFNNLTGRWTNDLKIFHPYKCQIPNYKFLDFPEALQINNKFRYNWLRFLGDSNSRGLFQVLVNRLGAKCVKIFEGINQGIQYVCTLAYNVERSNNFNSLPHELILTSELYFPESSNDLEFLLNSTFSEICQPFKECKDKFHCDFTKSYSTDSLKICGTKTSDHVFISIGTLISEWSSSRIDKYLERIFSNIQEKHLNKRITFMTTNAINVHKIPKDYEAQYLIRNNFRIDNINELLRKYLNQNKTEMMDLIDIWSTTQPIWEFSRDEVHFYKNIYNVHAQLVIDKLVEGLKNL</sequence>
<evidence type="ECO:0000256" key="1">
    <source>
        <dbReference type="SAM" id="Phobius"/>
    </source>
</evidence>
<dbReference type="Gene3D" id="3.40.50.1110">
    <property type="entry name" value="SGNH hydrolase"/>
    <property type="match status" value="1"/>
</dbReference>
<keyword evidence="3" id="KW-1185">Reference proteome</keyword>
<protein>
    <submittedName>
        <fullName evidence="2">Uncharacterized protein</fullName>
    </submittedName>
</protein>
<reference evidence="2 3" key="1">
    <citation type="journal article" date="2019" name="Environ. Microbiol.">
        <title>At the nexus of three kingdoms: the genome of the mycorrhizal fungus Gigaspora margarita provides insights into plant, endobacterial and fungal interactions.</title>
        <authorList>
            <person name="Venice F."/>
            <person name="Ghignone S."/>
            <person name="Salvioli di Fossalunga A."/>
            <person name="Amselem J."/>
            <person name="Novero M."/>
            <person name="Xianan X."/>
            <person name="Sedzielewska Toro K."/>
            <person name="Morin E."/>
            <person name="Lipzen A."/>
            <person name="Grigoriev I.V."/>
            <person name="Henrissat B."/>
            <person name="Martin F.M."/>
            <person name="Bonfante P."/>
        </authorList>
    </citation>
    <scope>NUCLEOTIDE SEQUENCE [LARGE SCALE GENOMIC DNA]</scope>
    <source>
        <strain evidence="2 3">BEG34</strain>
    </source>
</reference>
<gene>
    <name evidence="2" type="ORF">F8M41_012871</name>
</gene>
<organism evidence="2 3">
    <name type="scientific">Gigaspora margarita</name>
    <dbReference type="NCBI Taxonomy" id="4874"/>
    <lineage>
        <taxon>Eukaryota</taxon>
        <taxon>Fungi</taxon>
        <taxon>Fungi incertae sedis</taxon>
        <taxon>Mucoromycota</taxon>
        <taxon>Glomeromycotina</taxon>
        <taxon>Glomeromycetes</taxon>
        <taxon>Diversisporales</taxon>
        <taxon>Gigasporaceae</taxon>
        <taxon>Gigaspora</taxon>
    </lineage>
</organism>
<dbReference type="OrthoDB" id="2317628at2759"/>
<proteinExistence type="predicted"/>
<keyword evidence="1" id="KW-1133">Transmembrane helix</keyword>
<keyword evidence="1" id="KW-0812">Transmembrane</keyword>
<accession>A0A8H3WXF3</accession>
<dbReference type="AlphaFoldDB" id="A0A8H3WXF3"/>
<dbReference type="EMBL" id="WTPW01002615">
    <property type="protein sequence ID" value="KAF0374347.1"/>
    <property type="molecule type" value="Genomic_DNA"/>
</dbReference>
<evidence type="ECO:0000313" key="3">
    <source>
        <dbReference type="Proteomes" id="UP000439903"/>
    </source>
</evidence>
<keyword evidence="1" id="KW-0472">Membrane</keyword>
<feature type="transmembrane region" description="Helical" evidence="1">
    <location>
        <begin position="7"/>
        <end position="24"/>
    </location>
</feature>
<name>A0A8H3WXF3_GIGMA</name>
<comment type="caution">
    <text evidence="2">The sequence shown here is derived from an EMBL/GenBank/DDBJ whole genome shotgun (WGS) entry which is preliminary data.</text>
</comment>
<evidence type="ECO:0000313" key="2">
    <source>
        <dbReference type="EMBL" id="KAF0374347.1"/>
    </source>
</evidence>
<dbReference type="Proteomes" id="UP000439903">
    <property type="component" value="Unassembled WGS sequence"/>
</dbReference>
<dbReference type="InterPro" id="IPR036514">
    <property type="entry name" value="SGNH_hydro_sf"/>
</dbReference>
<dbReference type="SUPFAM" id="SSF52266">
    <property type="entry name" value="SGNH hydrolase"/>
    <property type="match status" value="1"/>
</dbReference>